<evidence type="ECO:0000256" key="2">
    <source>
        <dbReference type="SAM" id="SignalP"/>
    </source>
</evidence>
<organism evidence="3 4">
    <name type="scientific">Fibrella forsythiae</name>
    <dbReference type="NCBI Taxonomy" id="2817061"/>
    <lineage>
        <taxon>Bacteria</taxon>
        <taxon>Pseudomonadati</taxon>
        <taxon>Bacteroidota</taxon>
        <taxon>Cytophagia</taxon>
        <taxon>Cytophagales</taxon>
        <taxon>Spirosomataceae</taxon>
        <taxon>Fibrella</taxon>
    </lineage>
</organism>
<evidence type="ECO:0000313" key="4">
    <source>
        <dbReference type="Proteomes" id="UP000664628"/>
    </source>
</evidence>
<name>A0ABS3JLY2_9BACT</name>
<comment type="caution">
    <text evidence="3">The sequence shown here is derived from an EMBL/GenBank/DDBJ whole genome shotgun (WGS) entry which is preliminary data.</text>
</comment>
<keyword evidence="4" id="KW-1185">Reference proteome</keyword>
<feature type="signal peptide" evidence="2">
    <location>
        <begin position="1"/>
        <end position="18"/>
    </location>
</feature>
<feature type="chain" id="PRO_5046817105" evidence="2">
    <location>
        <begin position="19"/>
        <end position="221"/>
    </location>
</feature>
<reference evidence="3 4" key="1">
    <citation type="submission" date="2021-03" db="EMBL/GenBank/DDBJ databases">
        <title>Fibrella sp. HMF5405 genome sequencing and assembly.</title>
        <authorList>
            <person name="Kang H."/>
            <person name="Kim H."/>
            <person name="Bae S."/>
            <person name="Joh K."/>
        </authorList>
    </citation>
    <scope>NUCLEOTIDE SEQUENCE [LARGE SCALE GENOMIC DNA]</scope>
    <source>
        <strain evidence="3 4">HMF5405</strain>
    </source>
</reference>
<dbReference type="Proteomes" id="UP000664628">
    <property type="component" value="Unassembled WGS sequence"/>
</dbReference>
<proteinExistence type="predicted"/>
<accession>A0ABS3JLY2</accession>
<keyword evidence="2" id="KW-0732">Signal</keyword>
<evidence type="ECO:0000256" key="1">
    <source>
        <dbReference type="SAM" id="MobiDB-lite"/>
    </source>
</evidence>
<protein>
    <submittedName>
        <fullName evidence="3">Uncharacterized protein</fullName>
    </submittedName>
</protein>
<dbReference type="EMBL" id="JAFMYW010000006">
    <property type="protein sequence ID" value="MBO0951012.1"/>
    <property type="molecule type" value="Genomic_DNA"/>
</dbReference>
<evidence type="ECO:0000313" key="3">
    <source>
        <dbReference type="EMBL" id="MBO0951012.1"/>
    </source>
</evidence>
<feature type="region of interest" description="Disordered" evidence="1">
    <location>
        <begin position="182"/>
        <end position="201"/>
    </location>
</feature>
<dbReference type="RefSeq" id="WP_207330949.1">
    <property type="nucleotide sequence ID" value="NZ_JAFMYW010000006.1"/>
</dbReference>
<gene>
    <name evidence="3" type="ORF">J2I46_20665</name>
</gene>
<sequence>MRALYPLLFILLFGTAAAQTSQFTATINGKPFKANGQRLKLPLPGSMRYLAIAGMNVKPDVQLWLRFFYLNELKPGTYRILAENDKSVKETFDKNNPNASAVYALLDYTEETKGMGHAFQDGESYEGTVTISKVTDTSIEGTFSGTLKGQTYKKRVMATLSGFGLRQNLEDKAITAAGGGMFVKGDPHDHDNTKKGDKTDDIRVENGTFNVYWGKDDKAKQ</sequence>
<feature type="compositionally biased region" description="Basic and acidic residues" evidence="1">
    <location>
        <begin position="185"/>
        <end position="201"/>
    </location>
</feature>